<feature type="region of interest" description="Disordered" evidence="1">
    <location>
        <begin position="119"/>
        <end position="139"/>
    </location>
</feature>
<dbReference type="PANTHER" id="PTHR34566:SF2">
    <property type="entry name" value="ALTERED INHERITANCE OF MITOCHONDRIA PROTEIN"/>
    <property type="match status" value="1"/>
</dbReference>
<comment type="caution">
    <text evidence="3">The sequence shown here is derived from an EMBL/GenBank/DDBJ whole genome shotgun (WGS) entry which is preliminary data.</text>
</comment>
<name>A0A0K9NNM5_ZOSMR</name>
<dbReference type="InterPro" id="IPR058517">
    <property type="entry name" value="DUF8204"/>
</dbReference>
<dbReference type="AlphaFoldDB" id="A0A0K9NNM5"/>
<dbReference type="EMBL" id="LFYR01001945">
    <property type="protein sequence ID" value="KMZ58366.1"/>
    <property type="molecule type" value="Genomic_DNA"/>
</dbReference>
<evidence type="ECO:0000313" key="4">
    <source>
        <dbReference type="Proteomes" id="UP000036987"/>
    </source>
</evidence>
<dbReference type="STRING" id="29655.A0A0K9NNM5"/>
<evidence type="ECO:0000313" key="3">
    <source>
        <dbReference type="EMBL" id="KMZ58366.1"/>
    </source>
</evidence>
<protein>
    <recommendedName>
        <fullName evidence="2">DUF8204 domain-containing protein</fullName>
    </recommendedName>
</protein>
<dbReference type="PANTHER" id="PTHR34566">
    <property type="entry name" value="ALTERED INHERITANCE OF MITOCHONDRIA PROTEIN"/>
    <property type="match status" value="1"/>
</dbReference>
<dbReference type="Pfam" id="PF26631">
    <property type="entry name" value="DUF8204"/>
    <property type="match status" value="1"/>
</dbReference>
<proteinExistence type="predicted"/>
<evidence type="ECO:0000256" key="1">
    <source>
        <dbReference type="SAM" id="MobiDB-lite"/>
    </source>
</evidence>
<feature type="region of interest" description="Disordered" evidence="1">
    <location>
        <begin position="1"/>
        <end position="27"/>
    </location>
</feature>
<feature type="domain" description="DUF8204" evidence="2">
    <location>
        <begin position="27"/>
        <end position="114"/>
    </location>
</feature>
<feature type="compositionally biased region" description="Basic and acidic residues" evidence="1">
    <location>
        <begin position="11"/>
        <end position="25"/>
    </location>
</feature>
<dbReference type="Proteomes" id="UP000036987">
    <property type="component" value="Unassembled WGS sequence"/>
</dbReference>
<evidence type="ECO:0000259" key="2">
    <source>
        <dbReference type="Pfam" id="PF26631"/>
    </source>
</evidence>
<reference evidence="4" key="1">
    <citation type="journal article" date="2016" name="Nature">
        <title>The genome of the seagrass Zostera marina reveals angiosperm adaptation to the sea.</title>
        <authorList>
            <person name="Olsen J.L."/>
            <person name="Rouze P."/>
            <person name="Verhelst B."/>
            <person name="Lin Y.-C."/>
            <person name="Bayer T."/>
            <person name="Collen J."/>
            <person name="Dattolo E."/>
            <person name="De Paoli E."/>
            <person name="Dittami S."/>
            <person name="Maumus F."/>
            <person name="Michel G."/>
            <person name="Kersting A."/>
            <person name="Lauritano C."/>
            <person name="Lohaus R."/>
            <person name="Toepel M."/>
            <person name="Tonon T."/>
            <person name="Vanneste K."/>
            <person name="Amirebrahimi M."/>
            <person name="Brakel J."/>
            <person name="Bostroem C."/>
            <person name="Chovatia M."/>
            <person name="Grimwood J."/>
            <person name="Jenkins J.W."/>
            <person name="Jueterbock A."/>
            <person name="Mraz A."/>
            <person name="Stam W.T."/>
            <person name="Tice H."/>
            <person name="Bornberg-Bauer E."/>
            <person name="Green P.J."/>
            <person name="Pearson G.A."/>
            <person name="Procaccini G."/>
            <person name="Duarte C.M."/>
            <person name="Schmutz J."/>
            <person name="Reusch T.B.H."/>
            <person name="Van de Peer Y."/>
        </authorList>
    </citation>
    <scope>NUCLEOTIDE SEQUENCE [LARGE SCALE GENOMIC DNA]</scope>
    <source>
        <strain evidence="4">cv. Finnish</strain>
    </source>
</reference>
<organism evidence="3 4">
    <name type="scientific">Zostera marina</name>
    <name type="common">Eelgrass</name>
    <dbReference type="NCBI Taxonomy" id="29655"/>
    <lineage>
        <taxon>Eukaryota</taxon>
        <taxon>Viridiplantae</taxon>
        <taxon>Streptophyta</taxon>
        <taxon>Embryophyta</taxon>
        <taxon>Tracheophyta</taxon>
        <taxon>Spermatophyta</taxon>
        <taxon>Magnoliopsida</taxon>
        <taxon>Liliopsida</taxon>
        <taxon>Zosteraceae</taxon>
        <taxon>Zostera</taxon>
    </lineage>
</organism>
<sequence length="212" mass="23128">MENNTPNGGAEESRRSSLSDGDGGKGGKSCKGCLYYSSLRKSNNKKPICFGISRTLKHVPGYIVRVSESKTSEEGNNLLDFKYTCVGYSVVANSNDNLTGKPSDLPFCVGVELLTDRRTGNTNHASSHAHSKEDERNQAGELKSLSSTGVEFLNRFSRNAGIVASGVSRNLNKVGNYVKDTINDILYPYGKRPNRESSAWSCCHACLICRFN</sequence>
<keyword evidence="4" id="KW-1185">Reference proteome</keyword>
<accession>A0A0K9NNM5</accession>
<gene>
    <name evidence="3" type="ORF">ZOSMA_77G00250</name>
</gene>
<dbReference type="OMA" id="THAHNRE"/>
<dbReference type="OrthoDB" id="510712at2759"/>